<comment type="cofactor">
    <cofactor evidence="1 33">
        <name>Mg(2+)</name>
        <dbReference type="ChEBI" id="CHEBI:18420"/>
    </cofactor>
</comment>
<evidence type="ECO:0000256" key="22">
    <source>
        <dbReference type="ARBA" id="ARBA00023257"/>
    </source>
</evidence>
<dbReference type="GO" id="GO:0046872">
    <property type="term" value="F:metal ion binding"/>
    <property type="evidence" value="ECO:0007669"/>
    <property type="project" value="UniProtKB-UniRule"/>
</dbReference>
<evidence type="ECO:0000256" key="29">
    <source>
        <dbReference type="ARBA" id="ARBA00055539"/>
    </source>
</evidence>
<keyword evidence="23" id="KW-0511">Multifunctional enzyme</keyword>
<evidence type="ECO:0000256" key="6">
    <source>
        <dbReference type="ARBA" id="ARBA00007589"/>
    </source>
</evidence>
<evidence type="ECO:0000256" key="23">
    <source>
        <dbReference type="ARBA" id="ARBA00023268"/>
    </source>
</evidence>
<evidence type="ECO:0000256" key="21">
    <source>
        <dbReference type="ARBA" id="ARBA00023212"/>
    </source>
</evidence>
<keyword evidence="21" id="KW-0206">Cytoskeleton</keyword>
<dbReference type="Pfam" id="PF03454">
    <property type="entry name" value="MoeA_C"/>
    <property type="match status" value="1"/>
</dbReference>
<evidence type="ECO:0000256" key="17">
    <source>
        <dbReference type="ARBA" id="ARBA00022842"/>
    </source>
</evidence>
<dbReference type="InterPro" id="IPR005111">
    <property type="entry name" value="MoeA_C_domain_IV"/>
</dbReference>
<gene>
    <name evidence="37" type="primary">LOC111129215</name>
</gene>
<accession>A0A8B8DTF1</accession>
<keyword evidence="20 33" id="KW-0501">Molybdenum cofactor biosynthesis</keyword>
<evidence type="ECO:0000256" key="19">
    <source>
        <dbReference type="ARBA" id="ARBA00023136"/>
    </source>
</evidence>
<keyword evidence="15" id="KW-0547">Nucleotide-binding</keyword>
<evidence type="ECO:0000256" key="18">
    <source>
        <dbReference type="ARBA" id="ARBA00023018"/>
    </source>
</evidence>
<evidence type="ECO:0000256" key="9">
    <source>
        <dbReference type="ARBA" id="ARBA00013269"/>
    </source>
</evidence>
<keyword evidence="13 33" id="KW-0808">Transferase</keyword>
<dbReference type="AlphaFoldDB" id="A0A8B8DTF1"/>
<dbReference type="SUPFAM" id="SSF63882">
    <property type="entry name" value="MoeA N-terminal region -like"/>
    <property type="match status" value="1"/>
</dbReference>
<evidence type="ECO:0000256" key="13">
    <source>
        <dbReference type="ARBA" id="ARBA00022679"/>
    </source>
</evidence>
<dbReference type="FunFam" id="2.170.190.11:FF:000001">
    <property type="entry name" value="Molybdopterin molybdenumtransferase"/>
    <property type="match status" value="1"/>
</dbReference>
<dbReference type="UniPathway" id="UPA00344"/>
<dbReference type="FunFam" id="3.40.980.10:FF:000001">
    <property type="entry name" value="Molybdopterin molybdenumtransferase"/>
    <property type="match status" value="1"/>
</dbReference>
<evidence type="ECO:0000256" key="27">
    <source>
        <dbReference type="ARBA" id="ARBA00050229"/>
    </source>
</evidence>
<evidence type="ECO:0000256" key="24">
    <source>
        <dbReference type="ARBA" id="ARBA00023273"/>
    </source>
</evidence>
<feature type="domain" description="MoaB/Mog" evidence="35">
    <location>
        <begin position="18"/>
        <end position="165"/>
    </location>
</feature>
<comment type="similarity">
    <text evidence="6">In the N-terminal section; belongs to the MoaB/Mog family.</text>
</comment>
<keyword evidence="11" id="KW-0963">Cytoplasm</keyword>
<evidence type="ECO:0000256" key="32">
    <source>
        <dbReference type="ARBA" id="ARBA00073890"/>
    </source>
</evidence>
<dbReference type="SUPFAM" id="SSF53218">
    <property type="entry name" value="Molybdenum cofactor biosynthesis proteins"/>
    <property type="match status" value="2"/>
</dbReference>
<dbReference type="InterPro" id="IPR001453">
    <property type="entry name" value="MoaB/Mog_dom"/>
</dbReference>
<dbReference type="GO" id="GO:0005829">
    <property type="term" value="C:cytosol"/>
    <property type="evidence" value="ECO:0007669"/>
    <property type="project" value="UniProtKB-SubCell"/>
</dbReference>
<feature type="compositionally biased region" description="Basic and acidic residues" evidence="34">
    <location>
        <begin position="200"/>
        <end position="225"/>
    </location>
</feature>
<sequence length="684" mass="74661">MDSPAGTGQKKPTTTQIGILTVSDRCFRNEAIDESSKNLYSLIKDQHLLPGNVVVTKIVPDDWDQIKATLVEWSDMRRLNLILTTGGTGFSPRDVTPEATKAVLEKEALGMTLAMLKQSLEVTPLAMLSRLVCGIRGSTLIINLPGSVKASEECLRFVSPGIPHAVDLLQNKTERIQTTHDALQSKGVEIPTSFKSGHAAQKDHGQHTGHHHDFPESRQLRDQGHHHGHRHHHEEHHFKHHPHGNQHGEHHHHTHGHRDVNRVAYRPRQSPYPMISVEEALGIVLEHAQPLETETVHLRECLGRFLADSVYAIDPLPPFPASIKDGYAVLAADGAGNRLVIGDSTAGSVPKGAVTSGYCMRINTGAPLPVGADSVVQVEDTLLVKDADDGRTEVEIKIMVAPKHGQDIRSVGSDIAKGEQVLEKSQKIGPSELGILATVGAVRVTCYKLPVVGVMSTGNELLEPDEALQEGKIRDSNRTALIAQVLEQGFPVLDLGVAEDTTEALFMKLKESLRKCDVIVTSGGVSMGDKDLLKHVLTDLGADIKFGRVFMKPGKPTAFATLEKGRKLFFGLPGNPVSAVVTCNLYVIPALNKMAGNLCPWRTVIKARIDEQVHLDPRPEYHRAVLTWQENDPIPKATRTGNQMSSRLLSMRTANVLLVLPPKSMEVQTIDSGTLVDAMVIGRL</sequence>
<evidence type="ECO:0000256" key="12">
    <source>
        <dbReference type="ARBA" id="ARBA00022505"/>
    </source>
</evidence>
<keyword evidence="17 33" id="KW-0460">Magnesium</keyword>
<evidence type="ECO:0000256" key="14">
    <source>
        <dbReference type="ARBA" id="ARBA00022723"/>
    </source>
</evidence>
<keyword evidence="19" id="KW-0472">Membrane</keyword>
<dbReference type="InterPro" id="IPR005110">
    <property type="entry name" value="MoeA_linker/N"/>
</dbReference>
<evidence type="ECO:0000256" key="8">
    <source>
        <dbReference type="ARBA" id="ARBA00012509"/>
    </source>
</evidence>
<evidence type="ECO:0000313" key="36">
    <source>
        <dbReference type="Proteomes" id="UP000694844"/>
    </source>
</evidence>
<evidence type="ECO:0000256" key="11">
    <source>
        <dbReference type="ARBA" id="ARBA00022490"/>
    </source>
</evidence>
<keyword evidence="22" id="KW-0628">Postsynaptic cell membrane</keyword>
<dbReference type="GO" id="GO:0007529">
    <property type="term" value="P:establishment of synaptic specificity at neuromuscular junction"/>
    <property type="evidence" value="ECO:0007669"/>
    <property type="project" value="TreeGrafter"/>
</dbReference>
<dbReference type="Gene3D" id="3.40.980.10">
    <property type="entry name" value="MoaB/Mog-like domain"/>
    <property type="match status" value="2"/>
</dbReference>
<dbReference type="NCBIfam" id="NF045515">
    <property type="entry name" value="Glp_gephyrin"/>
    <property type="match status" value="1"/>
</dbReference>
<evidence type="ECO:0000256" key="4">
    <source>
        <dbReference type="ARBA" id="ARBA00004514"/>
    </source>
</evidence>
<dbReference type="Gene3D" id="2.170.190.11">
    <property type="entry name" value="Molybdopterin biosynthesis moea protein, domain 3"/>
    <property type="match status" value="1"/>
</dbReference>
<dbReference type="GO" id="GO:0030425">
    <property type="term" value="C:dendrite"/>
    <property type="evidence" value="ECO:0007669"/>
    <property type="project" value="UniProtKB-SubCell"/>
</dbReference>
<evidence type="ECO:0000256" key="34">
    <source>
        <dbReference type="SAM" id="MobiDB-lite"/>
    </source>
</evidence>
<evidence type="ECO:0000256" key="33">
    <source>
        <dbReference type="RuleBase" id="RU365090"/>
    </source>
</evidence>
<feature type="compositionally biased region" description="Basic residues" evidence="34">
    <location>
        <begin position="226"/>
        <end position="256"/>
    </location>
</feature>
<comment type="pathway">
    <text evidence="5 33">Cofactor biosynthesis; molybdopterin biosynthesis.</text>
</comment>
<evidence type="ECO:0000256" key="16">
    <source>
        <dbReference type="ARBA" id="ARBA00022840"/>
    </source>
</evidence>
<dbReference type="GO" id="GO:0072579">
    <property type="term" value="P:glycine receptor clustering"/>
    <property type="evidence" value="ECO:0007669"/>
    <property type="project" value="TreeGrafter"/>
</dbReference>
<keyword evidence="10" id="KW-1003">Cell membrane</keyword>
<evidence type="ECO:0000256" key="10">
    <source>
        <dbReference type="ARBA" id="ARBA00022475"/>
    </source>
</evidence>
<dbReference type="InterPro" id="IPR036688">
    <property type="entry name" value="MoeA_C_domain_IV_sf"/>
</dbReference>
<keyword evidence="18" id="KW-0770">Synapse</keyword>
<keyword evidence="12 33" id="KW-0500">Molybdenum</keyword>
<dbReference type="InterPro" id="IPR008284">
    <property type="entry name" value="MoCF_biosynth_CS"/>
</dbReference>
<comment type="catalytic activity">
    <reaction evidence="27">
        <text>adenylyl-molybdopterin + molybdate = Mo-molybdopterin + AMP + H(+)</text>
        <dbReference type="Rhea" id="RHEA:35047"/>
        <dbReference type="ChEBI" id="CHEBI:15378"/>
        <dbReference type="ChEBI" id="CHEBI:36264"/>
        <dbReference type="ChEBI" id="CHEBI:62727"/>
        <dbReference type="ChEBI" id="CHEBI:71302"/>
        <dbReference type="ChEBI" id="CHEBI:456215"/>
        <dbReference type="EC" id="2.10.1.1"/>
    </reaction>
    <physiologicalReaction direction="left-to-right" evidence="27">
        <dbReference type="Rhea" id="RHEA:35048"/>
    </physiologicalReaction>
</comment>
<dbReference type="GO" id="GO:0005524">
    <property type="term" value="F:ATP binding"/>
    <property type="evidence" value="ECO:0007669"/>
    <property type="project" value="UniProtKB-UniRule"/>
</dbReference>
<organism evidence="36 37">
    <name type="scientific">Crassostrea virginica</name>
    <name type="common">Eastern oyster</name>
    <dbReference type="NCBI Taxonomy" id="6565"/>
    <lineage>
        <taxon>Eukaryota</taxon>
        <taxon>Metazoa</taxon>
        <taxon>Spiralia</taxon>
        <taxon>Lophotrochozoa</taxon>
        <taxon>Mollusca</taxon>
        <taxon>Bivalvia</taxon>
        <taxon>Autobranchia</taxon>
        <taxon>Pteriomorphia</taxon>
        <taxon>Ostreida</taxon>
        <taxon>Ostreoidea</taxon>
        <taxon>Ostreidae</taxon>
        <taxon>Crassostrea</taxon>
    </lineage>
</organism>
<feature type="domain" description="MoaB/Mog" evidence="35">
    <location>
        <begin position="453"/>
        <end position="593"/>
    </location>
</feature>
<dbReference type="GO" id="GO:0006777">
    <property type="term" value="P:Mo-molybdopterin cofactor biosynthetic process"/>
    <property type="evidence" value="ECO:0007669"/>
    <property type="project" value="UniProtKB-UniRule"/>
</dbReference>
<evidence type="ECO:0000256" key="31">
    <source>
        <dbReference type="ARBA" id="ARBA00060421"/>
    </source>
</evidence>
<dbReference type="GO" id="GO:0061599">
    <property type="term" value="F:molybdopterin molybdotransferase activity"/>
    <property type="evidence" value="ECO:0007669"/>
    <property type="project" value="UniProtKB-UniRule"/>
</dbReference>
<evidence type="ECO:0000256" key="1">
    <source>
        <dbReference type="ARBA" id="ARBA00001946"/>
    </source>
</evidence>
<evidence type="ECO:0000259" key="35">
    <source>
        <dbReference type="SMART" id="SM00852"/>
    </source>
</evidence>
<dbReference type="CDD" id="cd00887">
    <property type="entry name" value="MoeA"/>
    <property type="match status" value="1"/>
</dbReference>
<dbReference type="SMART" id="SM00852">
    <property type="entry name" value="MoCF_biosynth"/>
    <property type="match status" value="2"/>
</dbReference>
<dbReference type="PROSITE" id="PS01078">
    <property type="entry name" value="MOCF_BIOSYNTHESIS_1"/>
    <property type="match status" value="1"/>
</dbReference>
<evidence type="ECO:0000256" key="30">
    <source>
        <dbReference type="ARBA" id="ARBA00059974"/>
    </source>
</evidence>
<dbReference type="RefSeq" id="XP_022331170.1">
    <property type="nucleotide sequence ID" value="XM_022475462.1"/>
</dbReference>
<evidence type="ECO:0000256" key="15">
    <source>
        <dbReference type="ARBA" id="ARBA00022741"/>
    </source>
</evidence>
<evidence type="ECO:0000256" key="28">
    <source>
        <dbReference type="ARBA" id="ARBA00051501"/>
    </source>
</evidence>
<dbReference type="SUPFAM" id="SSF63867">
    <property type="entry name" value="MoeA C-terminal domain-like"/>
    <property type="match status" value="1"/>
</dbReference>
<reference evidence="37" key="1">
    <citation type="submission" date="2025-08" db="UniProtKB">
        <authorList>
            <consortium name="RefSeq"/>
        </authorList>
    </citation>
    <scope>IDENTIFICATION</scope>
    <source>
        <tissue evidence="37">Whole sample</tissue>
    </source>
</reference>
<dbReference type="OrthoDB" id="4349954at2759"/>
<comment type="similarity">
    <text evidence="33">Belongs to the MoeA family.</text>
</comment>
<dbReference type="InterPro" id="IPR036425">
    <property type="entry name" value="MoaB/Mog-like_dom_sf"/>
</dbReference>
<dbReference type="NCBIfam" id="TIGR00177">
    <property type="entry name" value="molyb_syn"/>
    <property type="match status" value="2"/>
</dbReference>
<dbReference type="EC" id="2.10.1.1" evidence="9"/>
<dbReference type="Proteomes" id="UP000694844">
    <property type="component" value="Chromosome 4"/>
</dbReference>
<evidence type="ECO:0000313" key="37">
    <source>
        <dbReference type="RefSeq" id="XP_022331170.1"/>
    </source>
</evidence>
<comment type="function">
    <text evidence="33">Catalyzes two steps in the biosynthesis of the molybdenum cofactor. In the first step, molybdopterin is adenylated. Subsequently, molybdate is inserted into adenylated molybdopterin and AMP is released.</text>
</comment>
<keyword evidence="25" id="KW-0449">Lipoprotein</keyword>
<dbReference type="GeneID" id="111129215"/>
<protein>
    <recommendedName>
        <fullName evidence="32">Gephyrin</fullName>
        <ecNumber evidence="9">2.10.1.1</ecNumber>
        <ecNumber evidence="8">2.7.7.75</ecNumber>
    </recommendedName>
</protein>
<dbReference type="PANTHER" id="PTHR10192:SF5">
    <property type="entry name" value="GEPHYRIN"/>
    <property type="match status" value="1"/>
</dbReference>
<dbReference type="Gene3D" id="2.40.340.10">
    <property type="entry name" value="MoeA, C-terminal, domain IV"/>
    <property type="match status" value="1"/>
</dbReference>
<evidence type="ECO:0000256" key="20">
    <source>
        <dbReference type="ARBA" id="ARBA00023150"/>
    </source>
</evidence>
<comment type="catalytic activity">
    <reaction evidence="28">
        <text>molybdopterin + ATP + H(+) = adenylyl-molybdopterin + diphosphate</text>
        <dbReference type="Rhea" id="RHEA:31331"/>
        <dbReference type="ChEBI" id="CHEBI:15378"/>
        <dbReference type="ChEBI" id="CHEBI:30616"/>
        <dbReference type="ChEBI" id="CHEBI:33019"/>
        <dbReference type="ChEBI" id="CHEBI:58698"/>
        <dbReference type="ChEBI" id="CHEBI:62727"/>
        <dbReference type="EC" id="2.7.7.75"/>
    </reaction>
    <physiologicalReaction direction="left-to-right" evidence="28">
        <dbReference type="Rhea" id="RHEA:31332"/>
    </physiologicalReaction>
</comment>
<keyword evidence="24" id="KW-0966">Cell projection</keyword>
<comment type="similarity">
    <text evidence="7">In the C-terminal section; belongs to the MoeA family.</text>
</comment>
<dbReference type="InterPro" id="IPR038987">
    <property type="entry name" value="MoeA-like"/>
</dbReference>
<evidence type="ECO:0000256" key="5">
    <source>
        <dbReference type="ARBA" id="ARBA00005046"/>
    </source>
</evidence>
<name>A0A8B8DTF1_CRAVI</name>
<evidence type="ECO:0000256" key="7">
    <source>
        <dbReference type="ARBA" id="ARBA00008339"/>
    </source>
</evidence>
<dbReference type="EC" id="2.7.7.75" evidence="8"/>
<comment type="function">
    <text evidence="30">Microtubule-associated protein involved in membrane protein-cytoskeleton interactions. It is thought to anchor the inhibitory glycine receptor (GLYR) to subsynaptic microtubules. Acts as a major instructive molecule at inhibitory synapses, where it also clusters GABA type A receptors.</text>
</comment>
<dbReference type="GO" id="GO:0014069">
    <property type="term" value="C:postsynaptic density"/>
    <property type="evidence" value="ECO:0007669"/>
    <property type="project" value="UniProtKB-SubCell"/>
</dbReference>
<comment type="subcellular location">
    <subcellularLocation>
        <location evidence="3">Cell projection</location>
        <location evidence="3">Dendrite</location>
    </subcellularLocation>
    <subcellularLocation>
        <location evidence="2">Cytoplasm</location>
        <location evidence="2">Cytoskeleton</location>
    </subcellularLocation>
    <subcellularLocation>
        <location evidence="4">Cytoplasm</location>
        <location evidence="4">Cytosol</location>
    </subcellularLocation>
    <subcellularLocation>
        <location evidence="31">Postsynaptic cell membrane</location>
        <topology evidence="31">Lipid-anchor</topology>
        <orientation evidence="31">Cytoplasmic side</orientation>
    </subcellularLocation>
    <subcellularLocation>
        <location evidence="26">Postsynaptic density</location>
    </subcellularLocation>
</comment>
<keyword evidence="16" id="KW-0067">ATP-binding</keyword>
<dbReference type="PANTHER" id="PTHR10192">
    <property type="entry name" value="MOLYBDOPTERIN BIOSYNTHESIS PROTEIN"/>
    <property type="match status" value="1"/>
</dbReference>
<feature type="region of interest" description="Disordered" evidence="34">
    <location>
        <begin position="196"/>
        <end position="259"/>
    </location>
</feature>
<dbReference type="PROSITE" id="PS01079">
    <property type="entry name" value="MOCF_BIOSYNTHESIS_2"/>
    <property type="match status" value="1"/>
</dbReference>
<dbReference type="CDD" id="cd00886">
    <property type="entry name" value="MogA_MoaB"/>
    <property type="match status" value="1"/>
</dbReference>
<keyword evidence="36" id="KW-1185">Reference proteome</keyword>
<dbReference type="Pfam" id="PF03453">
    <property type="entry name" value="MoeA_N"/>
    <property type="match status" value="1"/>
</dbReference>
<dbReference type="Gene3D" id="3.90.105.10">
    <property type="entry name" value="Molybdopterin biosynthesis moea protein, domain 2"/>
    <property type="match status" value="1"/>
</dbReference>
<dbReference type="GO" id="GO:0061598">
    <property type="term" value="F:molybdopterin adenylyltransferase activity"/>
    <property type="evidence" value="ECO:0007669"/>
    <property type="project" value="UniProtKB-UniRule"/>
</dbReference>
<dbReference type="Pfam" id="PF00994">
    <property type="entry name" value="MoCF_biosynth"/>
    <property type="match status" value="2"/>
</dbReference>
<dbReference type="GO" id="GO:0099634">
    <property type="term" value="C:postsynaptic specialization membrane"/>
    <property type="evidence" value="ECO:0007669"/>
    <property type="project" value="GOC"/>
</dbReference>
<evidence type="ECO:0000256" key="26">
    <source>
        <dbReference type="ARBA" id="ARBA00034105"/>
    </source>
</evidence>
<dbReference type="FunFam" id="2.40.340.10:FF:000001">
    <property type="entry name" value="Molybdopterin molybdenumtransferase"/>
    <property type="match status" value="1"/>
</dbReference>
<dbReference type="InterPro" id="IPR036135">
    <property type="entry name" value="MoeA_linker/N_sf"/>
</dbReference>
<keyword evidence="14 33" id="KW-0479">Metal-binding</keyword>
<comment type="function">
    <text evidence="29">Also has a catalytic activity and catalyzes two steps in the biosynthesis of the molybdenum cofactor. In the first step, molybdopterin is adenylated. Subsequently, molybdate is inserted into adenylated molybdopterin and AMP is released.</text>
</comment>
<evidence type="ECO:0000256" key="25">
    <source>
        <dbReference type="ARBA" id="ARBA00023288"/>
    </source>
</evidence>
<evidence type="ECO:0000256" key="2">
    <source>
        <dbReference type="ARBA" id="ARBA00004245"/>
    </source>
</evidence>
<dbReference type="FunFam" id="3.40.980.10:FF:000002">
    <property type="entry name" value="Molybdopterin molybdenumtransferase"/>
    <property type="match status" value="1"/>
</dbReference>
<proteinExistence type="inferred from homology"/>
<dbReference type="GO" id="GO:0098970">
    <property type="term" value="P:postsynaptic neurotransmitter receptor diffusion trapping"/>
    <property type="evidence" value="ECO:0007669"/>
    <property type="project" value="TreeGrafter"/>
</dbReference>
<dbReference type="GO" id="GO:0005856">
    <property type="term" value="C:cytoskeleton"/>
    <property type="evidence" value="ECO:0007669"/>
    <property type="project" value="UniProtKB-SubCell"/>
</dbReference>
<evidence type="ECO:0000256" key="3">
    <source>
        <dbReference type="ARBA" id="ARBA00004279"/>
    </source>
</evidence>
<dbReference type="GO" id="GO:0097112">
    <property type="term" value="P:gamma-aminobutyric acid receptor clustering"/>
    <property type="evidence" value="ECO:0007669"/>
    <property type="project" value="TreeGrafter"/>
</dbReference>